<evidence type="ECO:0000313" key="2">
    <source>
        <dbReference type="EMBL" id="GGV94716.1"/>
    </source>
</evidence>
<comment type="caution">
    <text evidence="2">The sequence shown here is derived from an EMBL/GenBank/DDBJ whole genome shotgun (WGS) entry which is preliminary data.</text>
</comment>
<feature type="compositionally biased region" description="Low complexity" evidence="1">
    <location>
        <begin position="73"/>
        <end position="85"/>
    </location>
</feature>
<evidence type="ECO:0000256" key="1">
    <source>
        <dbReference type="SAM" id="MobiDB-lite"/>
    </source>
</evidence>
<organism evidence="2 3">
    <name type="scientific">Streptomyces gelaticus</name>
    <dbReference type="NCBI Taxonomy" id="285446"/>
    <lineage>
        <taxon>Bacteria</taxon>
        <taxon>Bacillati</taxon>
        <taxon>Actinomycetota</taxon>
        <taxon>Actinomycetes</taxon>
        <taxon>Kitasatosporales</taxon>
        <taxon>Streptomycetaceae</taxon>
        <taxon>Streptomyces</taxon>
    </lineage>
</organism>
<name>A0ABQ2W7B7_9ACTN</name>
<keyword evidence="3" id="KW-1185">Reference proteome</keyword>
<gene>
    <name evidence="2" type="ORF">GCM10015535_60650</name>
</gene>
<proteinExistence type="predicted"/>
<feature type="region of interest" description="Disordered" evidence="1">
    <location>
        <begin position="32"/>
        <end position="85"/>
    </location>
</feature>
<accession>A0ABQ2W7B7</accession>
<reference evidence="3" key="1">
    <citation type="journal article" date="2019" name="Int. J. Syst. Evol. Microbiol.">
        <title>The Global Catalogue of Microorganisms (GCM) 10K type strain sequencing project: providing services to taxonomists for standard genome sequencing and annotation.</title>
        <authorList>
            <consortium name="The Broad Institute Genomics Platform"/>
            <consortium name="The Broad Institute Genome Sequencing Center for Infectious Disease"/>
            <person name="Wu L."/>
            <person name="Ma J."/>
        </authorList>
    </citation>
    <scope>NUCLEOTIDE SEQUENCE [LARGE SCALE GENOMIC DNA]</scope>
    <source>
        <strain evidence="3">JCM 4376</strain>
    </source>
</reference>
<evidence type="ECO:0000313" key="3">
    <source>
        <dbReference type="Proteomes" id="UP000660675"/>
    </source>
</evidence>
<dbReference type="Proteomes" id="UP000660675">
    <property type="component" value="Unassembled WGS sequence"/>
</dbReference>
<sequence>MCGALPGRSGQRFEEVANGRIVQCPGGISLASMTPAESPGPYKRPWDRHAVRAGRRSAGTTPDRQRGHGAGLAASSDSSVARAVC</sequence>
<protein>
    <submittedName>
        <fullName evidence="2">Uncharacterized protein</fullName>
    </submittedName>
</protein>
<dbReference type="EMBL" id="BMTF01000029">
    <property type="protein sequence ID" value="GGV94716.1"/>
    <property type="molecule type" value="Genomic_DNA"/>
</dbReference>